<feature type="domain" description="TonB-dependent receptor plug" evidence="5">
    <location>
        <begin position="137"/>
        <end position="218"/>
    </location>
</feature>
<dbReference type="GO" id="GO:0009279">
    <property type="term" value="C:cell outer membrane"/>
    <property type="evidence" value="ECO:0007669"/>
    <property type="project" value="UniProtKB-SubCell"/>
</dbReference>
<evidence type="ECO:0000256" key="2">
    <source>
        <dbReference type="ARBA" id="ARBA00023136"/>
    </source>
</evidence>
<keyword evidence="7" id="KW-1185">Reference proteome</keyword>
<keyword evidence="2" id="KW-0472">Membrane</keyword>
<reference evidence="6 7" key="1">
    <citation type="submission" date="2018-03" db="EMBL/GenBank/DDBJ databases">
        <title>Genomic Encyclopedia of Archaeal and Bacterial Type Strains, Phase II (KMG-II): from individual species to whole genera.</title>
        <authorList>
            <person name="Goeker M."/>
        </authorList>
    </citation>
    <scope>NUCLEOTIDE SEQUENCE [LARGE SCALE GENOMIC DNA]</scope>
    <source>
        <strain evidence="6 7">DSM 100346</strain>
    </source>
</reference>
<dbReference type="Pfam" id="PF13715">
    <property type="entry name" value="CarbopepD_reg_2"/>
    <property type="match status" value="1"/>
</dbReference>
<dbReference type="Pfam" id="PF07715">
    <property type="entry name" value="Plug"/>
    <property type="match status" value="1"/>
</dbReference>
<evidence type="ECO:0000259" key="5">
    <source>
        <dbReference type="Pfam" id="PF07715"/>
    </source>
</evidence>
<dbReference type="Proteomes" id="UP000245880">
    <property type="component" value="Unassembled WGS sequence"/>
</dbReference>
<dbReference type="InterPro" id="IPR008969">
    <property type="entry name" value="CarboxyPept-like_regulatory"/>
</dbReference>
<dbReference type="Gene3D" id="2.170.130.10">
    <property type="entry name" value="TonB-dependent receptor, plug domain"/>
    <property type="match status" value="1"/>
</dbReference>
<gene>
    <name evidence="6" type="ORF">CLV98_106149</name>
</gene>
<feature type="chain" id="PRO_5016308111" evidence="4">
    <location>
        <begin position="24"/>
        <end position="787"/>
    </location>
</feature>
<organism evidence="6 7">
    <name type="scientific">Dyadobacter jejuensis</name>
    <dbReference type="NCBI Taxonomy" id="1082580"/>
    <lineage>
        <taxon>Bacteria</taxon>
        <taxon>Pseudomonadati</taxon>
        <taxon>Bacteroidota</taxon>
        <taxon>Cytophagia</taxon>
        <taxon>Cytophagales</taxon>
        <taxon>Spirosomataceae</taxon>
        <taxon>Dyadobacter</taxon>
    </lineage>
</organism>
<dbReference type="SUPFAM" id="SSF49464">
    <property type="entry name" value="Carboxypeptidase regulatory domain-like"/>
    <property type="match status" value="1"/>
</dbReference>
<dbReference type="InterPro" id="IPR037066">
    <property type="entry name" value="Plug_dom_sf"/>
</dbReference>
<dbReference type="RefSeq" id="WP_229203367.1">
    <property type="nucleotide sequence ID" value="NZ_QGDT01000006.1"/>
</dbReference>
<evidence type="ECO:0000256" key="4">
    <source>
        <dbReference type="SAM" id="SignalP"/>
    </source>
</evidence>
<evidence type="ECO:0000256" key="3">
    <source>
        <dbReference type="ARBA" id="ARBA00023237"/>
    </source>
</evidence>
<dbReference type="Gene3D" id="2.40.170.20">
    <property type="entry name" value="TonB-dependent receptor, beta-barrel domain"/>
    <property type="match status" value="1"/>
</dbReference>
<proteinExistence type="predicted"/>
<keyword evidence="4" id="KW-0732">Signal</keyword>
<accession>A0A316B4X3</accession>
<name>A0A316B4X3_9BACT</name>
<comment type="subcellular location">
    <subcellularLocation>
        <location evidence="1">Cell outer membrane</location>
    </subcellularLocation>
</comment>
<dbReference type="Gene3D" id="2.60.40.1120">
    <property type="entry name" value="Carboxypeptidase-like, regulatory domain"/>
    <property type="match status" value="1"/>
</dbReference>
<sequence length="787" mass="89443">MKYLGLRLWMLGVCLLASVSAWAQQTVIISGYVQEKHSKEAISGVSVTVVGSNTGTVSNTYGFYSLEIPIHKTAILQFSAVGYASVDESILADSDQTIPVFLAEQAYQLAEFTVKTKAVSVASPIEIPVAVIKDIPSLLGERDIIKTLQLLPGVKMGTEGFASYFVRGGGADQNLILLDEAPVYNPNHVFGLFSAFNVDAIKSVTFYKDRFPARYGGRLSSVLDLQMKEGATDKIHVEGGIGLTSSRLSVNGPIVKDKASFMVSGRRSYLDLVTKPFTKGNYKPGYYFQDLNAKLNWKLNDRNKLYASAYFGKDHLSLKETVNRSTSQRKIDQNLGWGNFTTSLRWNHQFSQKLFANTTAYYTQYRFFTKEGNYYLKTDDLTQNLASFSSSLNDYSLKSDFDYYLSNKHQFQAGIQLTRHAFRPRDYSYRDEVNNTGYAAPESYVNHDASIYLEDQIQWSPKLKTNVGVRLSGLATAQKSFLFAEPRLSLQYQGPKRWFATLSYNRNNQFIHLLSNTGLGLSTDLYVPVTDQSPAQQSDQISFGIQKRFEESGLTLNVDTYRKWMRNIVAYKEGTSFISFDDGPQDLPWTDNITVGKGWSYGTEFLLKKEQGKLTGWVGYTLSWTIHQFEEINSGKRFFPTFDRRHDLSVVSSYALSERVKLSANWVFLSGNRLTVPQSYSYGYNGQPDRFHMGNDLQLTEYFGSRNSYQAEAYHRLDLGIQLHKKKKWGEQYWEFGLYNAYFRKNPTYYYLSYSTVRFDGENGELGKVTKKSLFPVVPSVSYNFKF</sequence>
<protein>
    <submittedName>
        <fullName evidence="6">Outer membrane receptor for ferrienterochelin and colicin</fullName>
    </submittedName>
</protein>
<dbReference type="AlphaFoldDB" id="A0A316B4X3"/>
<keyword evidence="3" id="KW-0998">Cell outer membrane</keyword>
<keyword evidence="6" id="KW-0675">Receptor</keyword>
<feature type="signal peptide" evidence="4">
    <location>
        <begin position="1"/>
        <end position="23"/>
    </location>
</feature>
<evidence type="ECO:0000256" key="1">
    <source>
        <dbReference type="ARBA" id="ARBA00004442"/>
    </source>
</evidence>
<dbReference type="EMBL" id="QGDT01000006">
    <property type="protein sequence ID" value="PWJ57677.1"/>
    <property type="molecule type" value="Genomic_DNA"/>
</dbReference>
<evidence type="ECO:0000313" key="7">
    <source>
        <dbReference type="Proteomes" id="UP000245880"/>
    </source>
</evidence>
<evidence type="ECO:0000313" key="6">
    <source>
        <dbReference type="EMBL" id="PWJ57677.1"/>
    </source>
</evidence>
<comment type="caution">
    <text evidence="6">The sequence shown here is derived from an EMBL/GenBank/DDBJ whole genome shotgun (WGS) entry which is preliminary data.</text>
</comment>
<dbReference type="SUPFAM" id="SSF56935">
    <property type="entry name" value="Porins"/>
    <property type="match status" value="1"/>
</dbReference>
<dbReference type="InterPro" id="IPR012910">
    <property type="entry name" value="Plug_dom"/>
</dbReference>
<dbReference type="InterPro" id="IPR036942">
    <property type="entry name" value="Beta-barrel_TonB_sf"/>
</dbReference>